<comment type="function">
    <text evidence="10">Component of the coat protein complex II (COPII) which promotes the formation of transport vesicles from the endoplasmic reticulum (ER). The coat has two main functions, the physical deformation of the endoplasmic reticulum membrane into vesicles and the selection of cargo molecules.</text>
</comment>
<dbReference type="GO" id="GO:0005096">
    <property type="term" value="F:GTPase activator activity"/>
    <property type="evidence" value="ECO:0007669"/>
    <property type="project" value="TreeGrafter"/>
</dbReference>
<evidence type="ECO:0000256" key="6">
    <source>
        <dbReference type="ARBA" id="ARBA00022892"/>
    </source>
</evidence>
<sequence>MGGGGGGGGWDLQGNEERDGVRFSWNVWPSSKLEATRIVVPTGCLYSPLKRLEGMPPALAYDPIRCNGCGAILNPYAQIDYRSKLWACPFCMNRNHFPPHYAENISETNLPAELIPQFTTVEYELTAPSQGPPAFLFLVDTCMLEEELDQLKDSLQQTLNLLPEDTLVGLVTFGTNVMVHELGFSDCPKSYVFRGDKEYPAAKVQELLSIAPAGRGPASQYYAQQPGMQACAQQPGMQAPTVGPGGREPAIGRFLLPVADCSFTLDKVLDELQKDPWPVPTDQRVARCTGAALEVAIGLLESACPRHGSRIMTFVGGPPTIGPGMIVGREKTETIRSHPELQKGAAPHHKAAVKFYQGLADRAVANCNVVDFFACSLDQVGLLEIRTCIEKTGGLMVLADSFGQSVFKESLRRVFTRVPDDVPGDGGHLQMGFSATMEVLTSREFKVAGAIGPCSSLKKKGPSVAETEIGQGGTYAWSLGGITPSSTLAIYFEVTHNAQTPLPAHKRRFLQFVTQYQHPNGRMRLRSTTICGLWHSDAQSLQPIAASFDQAAAAVLTARVAVYRTETEDVADIMRWLDRSLIRLCAKFAEYRKDEPNSFRLSREFSMYPQFMFHLRRSQFLQQFNSSPDESSYYRSILARENTNNSMVMIQPSLLSYSFQGRPMPVLLDASSVRQDTILLLDTFFQVVVFHGETIAAWREQGYQEQEEHVNFRNLLLAPQSDAQMIMDNRFPVPRFIVCDQHKSETRFLMAKLNPSVTHNSNDGSGGQQIFTDDVSLRVFMEHLMNLSVQ</sequence>
<organism evidence="16 17">
    <name type="scientific">Tribonema minus</name>
    <dbReference type="NCBI Taxonomy" id="303371"/>
    <lineage>
        <taxon>Eukaryota</taxon>
        <taxon>Sar</taxon>
        <taxon>Stramenopiles</taxon>
        <taxon>Ochrophyta</taxon>
        <taxon>PX clade</taxon>
        <taxon>Xanthophyceae</taxon>
        <taxon>Tribonematales</taxon>
        <taxon>Tribonemataceae</taxon>
        <taxon>Tribonema</taxon>
    </lineage>
</organism>
<keyword evidence="7 10" id="KW-0653">Protein transport</keyword>
<dbReference type="Pfam" id="PF08033">
    <property type="entry name" value="Sec23_BS"/>
    <property type="match status" value="1"/>
</dbReference>
<dbReference type="FunFam" id="1.20.120.730:FF:000005">
    <property type="entry name" value="Protein transport protein SEC23"/>
    <property type="match status" value="1"/>
</dbReference>
<dbReference type="EMBL" id="JAFCMP010000535">
    <property type="protein sequence ID" value="KAG5176614.1"/>
    <property type="molecule type" value="Genomic_DNA"/>
</dbReference>
<dbReference type="CDD" id="cd11287">
    <property type="entry name" value="Sec23_C"/>
    <property type="match status" value="1"/>
</dbReference>
<evidence type="ECO:0000256" key="5">
    <source>
        <dbReference type="ARBA" id="ARBA00022833"/>
    </source>
</evidence>
<dbReference type="InterPro" id="IPR006896">
    <property type="entry name" value="Sec23/24_trunk_dom"/>
</dbReference>
<dbReference type="Pfam" id="PF00626">
    <property type="entry name" value="Gelsolin"/>
    <property type="match status" value="1"/>
</dbReference>
<dbReference type="Gene3D" id="2.30.30.380">
    <property type="entry name" value="Zn-finger domain of Sec23/24"/>
    <property type="match status" value="1"/>
</dbReference>
<dbReference type="InterPro" id="IPR036174">
    <property type="entry name" value="Znf_Sec23_Sec24_sf"/>
</dbReference>
<dbReference type="InterPro" id="IPR036180">
    <property type="entry name" value="Gelsolin-like_dom_sf"/>
</dbReference>
<evidence type="ECO:0000256" key="4">
    <source>
        <dbReference type="ARBA" id="ARBA00022824"/>
    </source>
</evidence>
<accession>A0A835YT42</accession>
<dbReference type="Gene3D" id="3.40.20.10">
    <property type="entry name" value="Severin"/>
    <property type="match status" value="1"/>
</dbReference>
<dbReference type="Pfam" id="PF04815">
    <property type="entry name" value="Sec23_helical"/>
    <property type="match status" value="1"/>
</dbReference>
<gene>
    <name evidence="16" type="ORF">JKP88DRAFT_270834</name>
</gene>
<dbReference type="PANTHER" id="PTHR11141">
    <property type="entry name" value="PROTEIN TRANSPORT PROTEIN SEC23"/>
    <property type="match status" value="1"/>
</dbReference>
<dbReference type="OrthoDB" id="10256289at2759"/>
<dbReference type="InterPro" id="IPR029006">
    <property type="entry name" value="ADF-H/Gelsolin-like_dom_sf"/>
</dbReference>
<dbReference type="InterPro" id="IPR006895">
    <property type="entry name" value="Znf_Sec23_Sec24"/>
</dbReference>
<dbReference type="PANTHER" id="PTHR11141:SF0">
    <property type="entry name" value="PROTEIN TRANSPORT PROTEIN SEC23"/>
    <property type="match status" value="1"/>
</dbReference>
<evidence type="ECO:0000256" key="7">
    <source>
        <dbReference type="ARBA" id="ARBA00022927"/>
    </source>
</evidence>
<keyword evidence="6 10" id="KW-0931">ER-Golgi transport</keyword>
<keyword evidence="4 10" id="KW-0256">Endoplasmic reticulum</keyword>
<evidence type="ECO:0000256" key="1">
    <source>
        <dbReference type="ARBA" id="ARBA00009210"/>
    </source>
</evidence>
<dbReference type="InterPro" id="IPR037364">
    <property type="entry name" value="Sec23"/>
</dbReference>
<dbReference type="InterPro" id="IPR036465">
    <property type="entry name" value="vWFA_dom_sf"/>
</dbReference>
<dbReference type="SUPFAM" id="SSF81995">
    <property type="entry name" value="beta-sandwich domain of Sec23/24"/>
    <property type="match status" value="1"/>
</dbReference>
<feature type="domain" description="Sec23/Sec24 helical" evidence="14">
    <location>
        <begin position="549"/>
        <end position="647"/>
    </location>
</feature>
<evidence type="ECO:0000259" key="11">
    <source>
        <dbReference type="Pfam" id="PF00626"/>
    </source>
</evidence>
<dbReference type="InterPro" id="IPR012990">
    <property type="entry name" value="Beta-sandwich_Sec23_24"/>
</dbReference>
<keyword evidence="17" id="KW-1185">Reference proteome</keyword>
<dbReference type="GO" id="GO:0008270">
    <property type="term" value="F:zinc ion binding"/>
    <property type="evidence" value="ECO:0007669"/>
    <property type="project" value="InterPro"/>
</dbReference>
<dbReference type="GO" id="GO:0006886">
    <property type="term" value="P:intracellular protein transport"/>
    <property type="evidence" value="ECO:0007669"/>
    <property type="project" value="InterPro"/>
</dbReference>
<dbReference type="GO" id="GO:0005789">
    <property type="term" value="C:endoplasmic reticulum membrane"/>
    <property type="evidence" value="ECO:0007669"/>
    <property type="project" value="UniProtKB-SubCell"/>
</dbReference>
<keyword evidence="3 10" id="KW-0479">Metal-binding</keyword>
<dbReference type="SUPFAM" id="SSF82919">
    <property type="entry name" value="Zn-finger domain of Sec23/24"/>
    <property type="match status" value="1"/>
</dbReference>
<dbReference type="SUPFAM" id="SSF53300">
    <property type="entry name" value="vWA-like"/>
    <property type="match status" value="1"/>
</dbReference>
<feature type="domain" description="Zinc finger Sec23/Sec24-type" evidence="12">
    <location>
        <begin position="63"/>
        <end position="101"/>
    </location>
</feature>
<evidence type="ECO:0000256" key="10">
    <source>
        <dbReference type="RuleBase" id="RU365030"/>
    </source>
</evidence>
<proteinExistence type="inferred from homology"/>
<dbReference type="InterPro" id="IPR006900">
    <property type="entry name" value="Sec23/24_helical_dom"/>
</dbReference>
<dbReference type="GO" id="GO:0070971">
    <property type="term" value="C:endoplasmic reticulum exit site"/>
    <property type="evidence" value="ECO:0007669"/>
    <property type="project" value="TreeGrafter"/>
</dbReference>
<evidence type="ECO:0000256" key="2">
    <source>
        <dbReference type="ARBA" id="ARBA00022448"/>
    </source>
</evidence>
<comment type="caution">
    <text evidence="16">The sequence shown here is derived from an EMBL/GenBank/DDBJ whole genome shotgun (WGS) entry which is preliminary data.</text>
</comment>
<evidence type="ECO:0000313" key="16">
    <source>
        <dbReference type="EMBL" id="KAG5176614.1"/>
    </source>
</evidence>
<keyword evidence="10" id="KW-0963">Cytoplasm</keyword>
<keyword evidence="8 10" id="KW-0472">Membrane</keyword>
<feature type="domain" description="Sec23/Sec24 trunk" evidence="13">
    <location>
        <begin position="132"/>
        <end position="415"/>
    </location>
</feature>
<dbReference type="Pfam" id="PF04811">
    <property type="entry name" value="Sec23_trunk"/>
    <property type="match status" value="1"/>
</dbReference>
<evidence type="ECO:0000259" key="13">
    <source>
        <dbReference type="Pfam" id="PF04811"/>
    </source>
</evidence>
<keyword evidence="2 10" id="KW-0813">Transport</keyword>
<keyword evidence="9 10" id="KW-0968">Cytoplasmic vesicle</keyword>
<dbReference type="SUPFAM" id="SSF81811">
    <property type="entry name" value="Helical domain of Sec23/24"/>
    <property type="match status" value="1"/>
</dbReference>
<feature type="domain" description="Gelsolin-like" evidence="11">
    <location>
        <begin position="663"/>
        <end position="749"/>
    </location>
</feature>
<evidence type="ECO:0000256" key="9">
    <source>
        <dbReference type="ARBA" id="ARBA00023329"/>
    </source>
</evidence>
<keyword evidence="5 10" id="KW-0862">Zinc</keyword>
<dbReference type="SUPFAM" id="SSF82754">
    <property type="entry name" value="C-terminal, gelsolin-like domain of Sec23/24"/>
    <property type="match status" value="1"/>
</dbReference>
<evidence type="ECO:0000259" key="12">
    <source>
        <dbReference type="Pfam" id="PF04810"/>
    </source>
</evidence>
<dbReference type="InterPro" id="IPR037550">
    <property type="entry name" value="Sec23_C"/>
</dbReference>
<dbReference type="Gene3D" id="2.60.40.1670">
    <property type="entry name" value="beta-sandwich domain of Sec23/24"/>
    <property type="match status" value="1"/>
</dbReference>
<evidence type="ECO:0000259" key="15">
    <source>
        <dbReference type="Pfam" id="PF08033"/>
    </source>
</evidence>
<reference evidence="16" key="1">
    <citation type="submission" date="2021-02" db="EMBL/GenBank/DDBJ databases">
        <title>First Annotated Genome of the Yellow-green Alga Tribonema minus.</title>
        <authorList>
            <person name="Mahan K.M."/>
        </authorList>
    </citation>
    <scope>NUCLEOTIDE SEQUENCE</scope>
    <source>
        <strain evidence="16">UTEX B ZZ1240</strain>
    </source>
</reference>
<dbReference type="InterPro" id="IPR036175">
    <property type="entry name" value="Sec23/24_helical_dom_sf"/>
</dbReference>
<dbReference type="InterPro" id="IPR007123">
    <property type="entry name" value="Gelsolin-like_dom"/>
</dbReference>
<evidence type="ECO:0000256" key="3">
    <source>
        <dbReference type="ARBA" id="ARBA00022723"/>
    </source>
</evidence>
<dbReference type="GO" id="GO:0030127">
    <property type="term" value="C:COPII vesicle coat"/>
    <property type="evidence" value="ECO:0007669"/>
    <property type="project" value="InterPro"/>
</dbReference>
<dbReference type="FunFam" id="3.40.20.10:FF:000014">
    <property type="entry name" value="Protein transport protein SEC23"/>
    <property type="match status" value="1"/>
</dbReference>
<dbReference type="Gene3D" id="3.40.50.410">
    <property type="entry name" value="von Willebrand factor, type A domain"/>
    <property type="match status" value="1"/>
</dbReference>
<name>A0A835YT42_9STRA</name>
<dbReference type="GO" id="GO:0090110">
    <property type="term" value="P:COPII-coated vesicle cargo loading"/>
    <property type="evidence" value="ECO:0007669"/>
    <property type="project" value="TreeGrafter"/>
</dbReference>
<feature type="domain" description="Sec23/Sec24 beta-sandwich" evidence="15">
    <location>
        <begin position="432"/>
        <end position="531"/>
    </location>
</feature>
<dbReference type="FunFam" id="2.30.30.380:FF:000001">
    <property type="entry name" value="Protein transport protein SEC23"/>
    <property type="match status" value="1"/>
</dbReference>
<comment type="similarity">
    <text evidence="1 10">Belongs to the SEC23/SEC24 family. SEC23 subfamily.</text>
</comment>
<dbReference type="Gene3D" id="1.20.120.730">
    <property type="entry name" value="Sec23/Sec24 helical domain"/>
    <property type="match status" value="1"/>
</dbReference>
<evidence type="ECO:0000256" key="8">
    <source>
        <dbReference type="ARBA" id="ARBA00023136"/>
    </source>
</evidence>
<evidence type="ECO:0000259" key="14">
    <source>
        <dbReference type="Pfam" id="PF04815"/>
    </source>
</evidence>
<dbReference type="AlphaFoldDB" id="A0A835YT42"/>
<evidence type="ECO:0000313" key="17">
    <source>
        <dbReference type="Proteomes" id="UP000664859"/>
    </source>
</evidence>
<protein>
    <recommendedName>
        <fullName evidence="10">Protein transport protein SEC23</fullName>
    </recommendedName>
</protein>
<dbReference type="Proteomes" id="UP000664859">
    <property type="component" value="Unassembled WGS sequence"/>
</dbReference>
<dbReference type="Pfam" id="PF04810">
    <property type="entry name" value="zf-Sec23_Sec24"/>
    <property type="match status" value="1"/>
</dbReference>
<comment type="subcellular location">
    <subcellularLocation>
        <location evidence="10">Cytoplasmic vesicle</location>
        <location evidence="10">COPII-coated vesicle membrane</location>
        <topology evidence="10">Peripheral membrane protein</topology>
        <orientation evidence="10">Cytoplasmic side</orientation>
    </subcellularLocation>
    <subcellularLocation>
        <location evidence="10">Endoplasmic reticulum membrane</location>
        <topology evidence="10">Peripheral membrane protein</topology>
        <orientation evidence="10">Cytoplasmic side</orientation>
    </subcellularLocation>
</comment>